<evidence type="ECO:0000313" key="8">
    <source>
        <dbReference type="EMBL" id="PWL03845.1"/>
    </source>
</evidence>
<dbReference type="InterPro" id="IPR014048">
    <property type="entry name" value="MethylDNA_cys_MeTrfase_DNA-bd"/>
</dbReference>
<dbReference type="SUPFAM" id="SSF46767">
    <property type="entry name" value="Methylated DNA-protein cysteine methyltransferase, C-terminal domain"/>
    <property type="match status" value="1"/>
</dbReference>
<dbReference type="InterPro" id="IPR001497">
    <property type="entry name" value="MethylDNA_cys_MeTrfase_AS"/>
</dbReference>
<organism evidence="8 9">
    <name type="scientific">Hallerella porci</name>
    <dbReference type="NCBI Taxonomy" id="1945871"/>
    <lineage>
        <taxon>Bacteria</taxon>
        <taxon>Pseudomonadati</taxon>
        <taxon>Fibrobacterota</taxon>
        <taxon>Fibrobacteria</taxon>
        <taxon>Fibrobacterales</taxon>
        <taxon>Fibrobacteraceae</taxon>
        <taxon>Hallerella</taxon>
    </lineage>
</organism>
<evidence type="ECO:0000256" key="2">
    <source>
        <dbReference type="ARBA" id="ARBA00022603"/>
    </source>
</evidence>
<evidence type="ECO:0000256" key="5">
    <source>
        <dbReference type="ARBA" id="ARBA00023204"/>
    </source>
</evidence>
<keyword evidence="2" id="KW-0489">Methyltransferase</keyword>
<dbReference type="PANTHER" id="PTHR10815:SF5">
    <property type="entry name" value="METHYLATED-DNA--PROTEIN-CYSTEINE METHYLTRANSFERASE"/>
    <property type="match status" value="1"/>
</dbReference>
<protein>
    <submittedName>
        <fullName evidence="8">Methylated-DNA-[protein]-cysteine S-methyltransferase</fullName>
    </submittedName>
</protein>
<comment type="catalytic activity">
    <reaction evidence="6">
        <text>a 6-O-methyl-2'-deoxyguanosine in DNA + L-cysteinyl-[protein] = S-methyl-L-cysteinyl-[protein] + a 2'-deoxyguanosine in DNA</text>
        <dbReference type="Rhea" id="RHEA:24000"/>
        <dbReference type="Rhea" id="RHEA-COMP:10131"/>
        <dbReference type="Rhea" id="RHEA-COMP:10132"/>
        <dbReference type="Rhea" id="RHEA-COMP:11367"/>
        <dbReference type="Rhea" id="RHEA-COMP:11368"/>
        <dbReference type="ChEBI" id="CHEBI:29950"/>
        <dbReference type="ChEBI" id="CHEBI:82612"/>
        <dbReference type="ChEBI" id="CHEBI:85445"/>
        <dbReference type="ChEBI" id="CHEBI:85448"/>
        <dbReference type="EC" id="2.1.1.63"/>
    </reaction>
</comment>
<accession>A0ABX5LR59</accession>
<comment type="caution">
    <text evidence="8">The sequence shown here is derived from an EMBL/GenBank/DDBJ whole genome shotgun (WGS) entry which is preliminary data.</text>
</comment>
<feature type="domain" description="Methylated-DNA-[protein]-cysteine S-methyltransferase DNA binding" evidence="7">
    <location>
        <begin position="80"/>
        <end position="164"/>
    </location>
</feature>
<keyword evidence="3" id="KW-0808">Transferase</keyword>
<dbReference type="CDD" id="cd06445">
    <property type="entry name" value="ATase"/>
    <property type="match status" value="1"/>
</dbReference>
<evidence type="ECO:0000256" key="1">
    <source>
        <dbReference type="ARBA" id="ARBA00001286"/>
    </source>
</evidence>
<gene>
    <name evidence="8" type="ORF">B0H50_10216</name>
</gene>
<evidence type="ECO:0000259" key="7">
    <source>
        <dbReference type="Pfam" id="PF01035"/>
    </source>
</evidence>
<evidence type="ECO:0000256" key="6">
    <source>
        <dbReference type="ARBA" id="ARBA00049348"/>
    </source>
</evidence>
<keyword evidence="4" id="KW-0227">DNA damage</keyword>
<keyword evidence="5" id="KW-0234">DNA repair</keyword>
<dbReference type="RefSeq" id="WP_106197640.1">
    <property type="nucleotide sequence ID" value="NZ_JAXEIU010000011.1"/>
</dbReference>
<keyword evidence="9" id="KW-1185">Reference proteome</keyword>
<dbReference type="EMBL" id="QGHD01000002">
    <property type="protein sequence ID" value="PWL03845.1"/>
    <property type="molecule type" value="Genomic_DNA"/>
</dbReference>
<comment type="catalytic activity">
    <reaction evidence="1">
        <text>a 4-O-methyl-thymidine in DNA + L-cysteinyl-[protein] = a thymidine in DNA + S-methyl-L-cysteinyl-[protein]</text>
        <dbReference type="Rhea" id="RHEA:53428"/>
        <dbReference type="Rhea" id="RHEA-COMP:10131"/>
        <dbReference type="Rhea" id="RHEA-COMP:10132"/>
        <dbReference type="Rhea" id="RHEA-COMP:13555"/>
        <dbReference type="Rhea" id="RHEA-COMP:13556"/>
        <dbReference type="ChEBI" id="CHEBI:29950"/>
        <dbReference type="ChEBI" id="CHEBI:82612"/>
        <dbReference type="ChEBI" id="CHEBI:137386"/>
        <dbReference type="ChEBI" id="CHEBI:137387"/>
        <dbReference type="EC" id="2.1.1.63"/>
    </reaction>
</comment>
<reference evidence="8 9" key="1">
    <citation type="submission" date="2018-05" db="EMBL/GenBank/DDBJ databases">
        <title>Animal gut microbial communities from fecal samples from Wisconsin, USA.</title>
        <authorList>
            <person name="Neumann A."/>
        </authorList>
    </citation>
    <scope>NUCLEOTIDE SEQUENCE [LARGE SCALE GENOMIC DNA]</scope>
    <source>
        <strain evidence="8 9">UWS4</strain>
    </source>
</reference>
<dbReference type="InterPro" id="IPR036631">
    <property type="entry name" value="MGMT_N_sf"/>
</dbReference>
<dbReference type="Proteomes" id="UP000245523">
    <property type="component" value="Unassembled WGS sequence"/>
</dbReference>
<dbReference type="PANTHER" id="PTHR10815">
    <property type="entry name" value="METHYLATED-DNA--PROTEIN-CYSTEINE METHYLTRANSFERASE"/>
    <property type="match status" value="1"/>
</dbReference>
<dbReference type="InterPro" id="IPR036217">
    <property type="entry name" value="MethylDNA_cys_MeTrfase_DNAb"/>
</dbReference>
<proteinExistence type="predicted"/>
<evidence type="ECO:0000313" key="9">
    <source>
        <dbReference type="Proteomes" id="UP000245523"/>
    </source>
</evidence>
<dbReference type="Gene3D" id="3.30.160.70">
    <property type="entry name" value="Methylated DNA-protein cysteine methyltransferase domain"/>
    <property type="match status" value="1"/>
</dbReference>
<name>A0ABX5LR59_9BACT</name>
<dbReference type="Pfam" id="PF01035">
    <property type="entry name" value="DNA_binding_1"/>
    <property type="match status" value="1"/>
</dbReference>
<dbReference type="NCBIfam" id="TIGR00589">
    <property type="entry name" value="ogt"/>
    <property type="match status" value="1"/>
</dbReference>
<dbReference type="PROSITE" id="PS00374">
    <property type="entry name" value="MGMT"/>
    <property type="match status" value="1"/>
</dbReference>
<sequence>MKYKWFYKTPENFSDIYLTSDGEFLTGLFFEGSKMISFDSNIEEKSLPIFEETCRWLDIYFSGKSPNFTPAFKIENLTAFRKLVIDIMLKIPFGKTLSYQEIADKIAKEKRIPKMSARAVGNAVGSNLICIIIPCHRVIGSNQKIVGYSGGIPNKIELLKLEKVIF</sequence>
<evidence type="ECO:0000256" key="3">
    <source>
        <dbReference type="ARBA" id="ARBA00022679"/>
    </source>
</evidence>
<dbReference type="SUPFAM" id="SSF53155">
    <property type="entry name" value="Methylated DNA-protein cysteine methyltransferase domain"/>
    <property type="match status" value="1"/>
</dbReference>
<dbReference type="Gene3D" id="1.10.10.10">
    <property type="entry name" value="Winged helix-like DNA-binding domain superfamily/Winged helix DNA-binding domain"/>
    <property type="match status" value="1"/>
</dbReference>
<evidence type="ECO:0000256" key="4">
    <source>
        <dbReference type="ARBA" id="ARBA00022763"/>
    </source>
</evidence>
<dbReference type="InterPro" id="IPR036388">
    <property type="entry name" value="WH-like_DNA-bd_sf"/>
</dbReference>